<evidence type="ECO:0000313" key="3">
    <source>
        <dbReference type="EMBL" id="TGL58931.1"/>
    </source>
</evidence>
<accession>A0A4R9K1B9</accession>
<sequence>MLDPQSPELKVADYNSTLQLTQALEARGDFQYKGIHKLVLIVGDWTEKYVANKILPSTEQLARELTLDKERVSAYLKEMTARHNPPLVKKICMVDYNPTGDSSDGRITSFLRLITVFARPSQTDAGSSHRYVDGVNQTSFSSIQRWVKEKRQFPGKENFQKWIFDCIDNNKLSETYASSEIGNLFQDGFDVTPVLKQTTINIHLKPVLKKLVDARTLYFYRNENALSPGNRSVFYYNAHDEIIARLESYKRYLTEKIIPELQRIGVLGNFSEQDLQNTRSIANQVLPFLSPAYGDQKTAVEELLSLIHFEEEEKEKKEKEEKKAKLSELLDYIKSANRLVDLNYLRFRGEPIEEEIRNLIVNHDMILSAEFADKKGMYIFVLHKECVNGAVETAKRVFAATGNDSEIRVLAKMNIRDLMESREASSQFEKLEYSSLFKYLPFVTRFFRSLFGNNVVHRFEAEEIRARLAAEQNKKVLEAKTKAAQEEKVKLAERRIKDREVAEATAKARAAAAVANSDSGPSSSRSSGMTSEQEAEIKRTLSSVLDVLDHAWGHDELPDRDYLLQSLGGDMDENTLINFLKKNAKKEIHSFMVRNQEEQYSFPILVSRRFLKKNGKALLDKAKKIVDEQKNAGMPEQEKFDFYISLEDFLNRTLPKI</sequence>
<feature type="compositionally biased region" description="Low complexity" evidence="2">
    <location>
        <begin position="510"/>
        <end position="531"/>
    </location>
</feature>
<dbReference type="EMBL" id="RQGF01000035">
    <property type="protein sequence ID" value="TGL58931.1"/>
    <property type="molecule type" value="Genomic_DNA"/>
</dbReference>
<protein>
    <submittedName>
        <fullName evidence="3">Uncharacterized protein</fullName>
    </submittedName>
</protein>
<feature type="region of interest" description="Disordered" evidence="2">
    <location>
        <begin position="510"/>
        <end position="533"/>
    </location>
</feature>
<keyword evidence="4" id="KW-1185">Reference proteome</keyword>
<name>A0A4R9K1B9_9LEPT</name>
<feature type="coiled-coil region" evidence="1">
    <location>
        <begin position="467"/>
        <end position="502"/>
    </location>
</feature>
<dbReference type="RefSeq" id="WP_135651176.1">
    <property type="nucleotide sequence ID" value="NZ_RQGF01000035.1"/>
</dbReference>
<feature type="coiled-coil region" evidence="1">
    <location>
        <begin position="300"/>
        <end position="329"/>
    </location>
</feature>
<dbReference type="AlphaFoldDB" id="A0A4R9K1B9"/>
<dbReference type="OrthoDB" id="342754at2"/>
<evidence type="ECO:0000313" key="4">
    <source>
        <dbReference type="Proteomes" id="UP000297762"/>
    </source>
</evidence>
<organism evidence="3 4">
    <name type="scientific">Leptospira sarikeiensis</name>
    <dbReference type="NCBI Taxonomy" id="2484943"/>
    <lineage>
        <taxon>Bacteria</taxon>
        <taxon>Pseudomonadati</taxon>
        <taxon>Spirochaetota</taxon>
        <taxon>Spirochaetia</taxon>
        <taxon>Leptospirales</taxon>
        <taxon>Leptospiraceae</taxon>
        <taxon>Leptospira</taxon>
    </lineage>
</organism>
<evidence type="ECO:0000256" key="1">
    <source>
        <dbReference type="SAM" id="Coils"/>
    </source>
</evidence>
<dbReference type="Proteomes" id="UP000297762">
    <property type="component" value="Unassembled WGS sequence"/>
</dbReference>
<keyword evidence="1" id="KW-0175">Coiled coil</keyword>
<proteinExistence type="predicted"/>
<evidence type="ECO:0000256" key="2">
    <source>
        <dbReference type="SAM" id="MobiDB-lite"/>
    </source>
</evidence>
<reference evidence="3" key="1">
    <citation type="journal article" date="2019" name="PLoS Negl. Trop. Dis.">
        <title>Revisiting the worldwide diversity of Leptospira species in the environment.</title>
        <authorList>
            <person name="Vincent A.T."/>
            <person name="Schiettekatte O."/>
            <person name="Bourhy P."/>
            <person name="Veyrier F.J."/>
            <person name="Picardeau M."/>
        </authorList>
    </citation>
    <scope>NUCLEOTIDE SEQUENCE [LARGE SCALE GENOMIC DNA]</scope>
    <source>
        <strain evidence="3">201702455</strain>
    </source>
</reference>
<comment type="caution">
    <text evidence="3">The sequence shown here is derived from an EMBL/GenBank/DDBJ whole genome shotgun (WGS) entry which is preliminary data.</text>
</comment>
<gene>
    <name evidence="3" type="ORF">EHQ64_18000</name>
</gene>